<evidence type="ECO:0000256" key="4">
    <source>
        <dbReference type="PIRSR" id="PIRSR606710-2"/>
    </source>
</evidence>
<dbReference type="InterPro" id="IPR041542">
    <property type="entry name" value="GH43_C2"/>
</dbReference>
<gene>
    <name evidence="8" type="ORF">IDH44_15715</name>
</gene>
<organism evidence="8 9">
    <name type="scientific">Paenibacillus sabuli</name>
    <dbReference type="NCBI Taxonomy" id="2772509"/>
    <lineage>
        <taxon>Bacteria</taxon>
        <taxon>Bacillati</taxon>
        <taxon>Bacillota</taxon>
        <taxon>Bacilli</taxon>
        <taxon>Bacillales</taxon>
        <taxon>Paenibacillaceae</taxon>
        <taxon>Paenibacillus</taxon>
    </lineage>
</organism>
<dbReference type="InterPro" id="IPR006710">
    <property type="entry name" value="Glyco_hydro_43"/>
</dbReference>
<keyword evidence="9" id="KW-1185">Reference proteome</keyword>
<dbReference type="InterPro" id="IPR013320">
    <property type="entry name" value="ConA-like_dom_sf"/>
</dbReference>
<evidence type="ECO:0000256" key="5">
    <source>
        <dbReference type="SAM" id="MobiDB-lite"/>
    </source>
</evidence>
<dbReference type="Pfam" id="PF04616">
    <property type="entry name" value="Glyco_hydro_43"/>
    <property type="match status" value="1"/>
</dbReference>
<evidence type="ECO:0000313" key="8">
    <source>
        <dbReference type="EMBL" id="MBD2846647.1"/>
    </source>
</evidence>
<dbReference type="SUPFAM" id="SSF49899">
    <property type="entry name" value="Concanavalin A-like lectins/glucanases"/>
    <property type="match status" value="2"/>
</dbReference>
<name>A0A927GTE6_9BACL</name>
<feature type="domain" description="Beta-xylosidase C-terminal Concanavalin A-like" evidence="7">
    <location>
        <begin position="556"/>
        <end position="596"/>
    </location>
</feature>
<feature type="compositionally biased region" description="Low complexity" evidence="5">
    <location>
        <begin position="600"/>
        <end position="619"/>
    </location>
</feature>
<evidence type="ECO:0000256" key="1">
    <source>
        <dbReference type="ARBA" id="ARBA00009865"/>
    </source>
</evidence>
<feature type="domain" description="Beta-xylosidase C-terminal Concanavalin A-like" evidence="7">
    <location>
        <begin position="650"/>
        <end position="801"/>
    </location>
</feature>
<evidence type="ECO:0000259" key="7">
    <source>
        <dbReference type="Pfam" id="PF17851"/>
    </source>
</evidence>
<dbReference type="SUPFAM" id="SSF75005">
    <property type="entry name" value="Arabinanase/levansucrase/invertase"/>
    <property type="match status" value="1"/>
</dbReference>
<evidence type="ECO:0000313" key="9">
    <source>
        <dbReference type="Proteomes" id="UP000621560"/>
    </source>
</evidence>
<dbReference type="Pfam" id="PF17851">
    <property type="entry name" value="GH43_C2"/>
    <property type="match status" value="2"/>
</dbReference>
<evidence type="ECO:0000256" key="2">
    <source>
        <dbReference type="ARBA" id="ARBA00022801"/>
    </source>
</evidence>
<dbReference type="Gene3D" id="2.60.120.200">
    <property type="match status" value="1"/>
</dbReference>
<comment type="similarity">
    <text evidence="1">Belongs to the glycosyl hydrolase 43 family.</text>
</comment>
<dbReference type="AlphaFoldDB" id="A0A927GTE6"/>
<dbReference type="CDD" id="cd09001">
    <property type="entry name" value="GH43_FsAxh1-like"/>
    <property type="match status" value="1"/>
</dbReference>
<dbReference type="SUPFAM" id="SSF52266">
    <property type="entry name" value="SGNH hydrolase"/>
    <property type="match status" value="1"/>
</dbReference>
<dbReference type="PANTHER" id="PTHR42812:SF12">
    <property type="entry name" value="BETA-XYLOSIDASE-RELATED"/>
    <property type="match status" value="1"/>
</dbReference>
<reference evidence="8" key="1">
    <citation type="submission" date="2020-09" db="EMBL/GenBank/DDBJ databases">
        <title>A novel bacterium of genus Paenibacillus, isolated from South China Sea.</title>
        <authorList>
            <person name="Huang H."/>
            <person name="Mo K."/>
            <person name="Hu Y."/>
        </authorList>
    </citation>
    <scope>NUCLEOTIDE SEQUENCE</scope>
    <source>
        <strain evidence="8">IB182496</strain>
    </source>
</reference>
<evidence type="ECO:0000259" key="6">
    <source>
        <dbReference type="Pfam" id="PF13472"/>
    </source>
</evidence>
<dbReference type="GO" id="GO:0005975">
    <property type="term" value="P:carbohydrate metabolic process"/>
    <property type="evidence" value="ECO:0007669"/>
    <property type="project" value="InterPro"/>
</dbReference>
<dbReference type="PANTHER" id="PTHR42812">
    <property type="entry name" value="BETA-XYLOSIDASE"/>
    <property type="match status" value="1"/>
</dbReference>
<feature type="site" description="Important for catalytic activity, responsible for pKa modulation of the active site Glu and correct orientation of both the proton donor and substrate" evidence="4">
    <location>
        <position position="357"/>
    </location>
</feature>
<dbReference type="Gene3D" id="3.40.50.1110">
    <property type="entry name" value="SGNH hydrolase"/>
    <property type="match status" value="1"/>
</dbReference>
<dbReference type="Pfam" id="PF13472">
    <property type="entry name" value="Lipase_GDSL_2"/>
    <property type="match status" value="1"/>
</dbReference>
<evidence type="ECO:0000256" key="3">
    <source>
        <dbReference type="ARBA" id="ARBA00023295"/>
    </source>
</evidence>
<dbReference type="EMBL" id="JACXIZ010000026">
    <property type="protein sequence ID" value="MBD2846647.1"/>
    <property type="molecule type" value="Genomic_DNA"/>
</dbReference>
<keyword evidence="2" id="KW-0378">Hydrolase</keyword>
<keyword evidence="3" id="KW-0326">Glycosidase</keyword>
<dbReference type="InterPro" id="IPR037459">
    <property type="entry name" value="RhgT-like"/>
</dbReference>
<dbReference type="GO" id="GO:0004553">
    <property type="term" value="F:hydrolase activity, hydrolyzing O-glycosyl compounds"/>
    <property type="evidence" value="ECO:0007669"/>
    <property type="project" value="InterPro"/>
</dbReference>
<feature type="region of interest" description="Disordered" evidence="5">
    <location>
        <begin position="600"/>
        <end position="638"/>
    </location>
</feature>
<dbReference type="InterPro" id="IPR013830">
    <property type="entry name" value="SGNH_hydro"/>
</dbReference>
<dbReference type="InterPro" id="IPR023296">
    <property type="entry name" value="Glyco_hydro_beta-prop_sf"/>
</dbReference>
<dbReference type="CDD" id="cd01821">
    <property type="entry name" value="Rhamnogalacturan_acetylesterase_like"/>
    <property type="match status" value="1"/>
</dbReference>
<feature type="domain" description="SGNH hydrolase-type esterase" evidence="6">
    <location>
        <begin position="5"/>
        <end position="200"/>
    </location>
</feature>
<sequence length="803" mass="86769">MQLFLIGDSTVSGYGEDAAPRAGWGQALGRYLDDRVEVVNEAASGRSSKSFLAEGRMEPVTAGLRAGDYLFIQFGHNDEKREDPSRHTEPETTFKQHLTRYIEIARAADATPVLLTPVERRRFVAGRAADTHGGYAQAVRTLGEDLEVAVIDLAISSRELYQSLGEEASKALFMWLRPRESVNYPEGVADNTHFSLRGAAAIAGLVAEGIRASQLGLRAYLRPSASPRAWISDQGDGTYVNPVLHADYSDLDVIRVGEDFYMTASSFGHLPGLPILHAKDLVNWTLINHVLPHMTLPGYERPQHGGGVWAPALRFHAGKYWVFYGDPDVGIFMSTAEDPAGEWTPLHLVQAGKGLIDPCPLWDDDGQAYLVHAFAKSRSGIKHKLRLCRMAPDGKRLLDDGPIIYDGTEHHPTLEGPKLYKRDGYYYIFAPAGGVATGWQTVLRSTSIYGPYEDRIVLQQGDTPVNGPHQGGYVELDSGESWFLHFQDKGVYGRIVHLQPMRWVDGWPRMGTSAVVRGVEEAAGEAIAGAAVGEPVLRHTKPNVGRTYPTQCPDDSDAFDGPAFGLQWQWQANPQPHWYALLRDPSRLRLTVAAVPEEVGATAAGSPASSGTEAGAASGDPSVLGAPATGRPSGEPVARTEAVEAVAATTGLYHAPHLLLQKFPAEVFCAETKLDASALRPGQRAGLIVFGYRYAYAGLRSKADGSGVELILAEGDADGERVLWSTDVPAAQATLRVEVSAGAACAFAYALEDERFLRCSGDAPPFQATEGHWVGAKLGLFAAGESPASHQGHADFAWFRVSG</sequence>
<dbReference type="Proteomes" id="UP000621560">
    <property type="component" value="Unassembled WGS sequence"/>
</dbReference>
<proteinExistence type="inferred from homology"/>
<dbReference type="Gene3D" id="2.115.10.20">
    <property type="entry name" value="Glycosyl hydrolase domain, family 43"/>
    <property type="match status" value="1"/>
</dbReference>
<comment type="caution">
    <text evidence="8">The sequence shown here is derived from an EMBL/GenBank/DDBJ whole genome shotgun (WGS) entry which is preliminary data.</text>
</comment>
<dbReference type="InterPro" id="IPR051795">
    <property type="entry name" value="Glycosyl_Hydrlase_43"/>
</dbReference>
<dbReference type="InterPro" id="IPR036514">
    <property type="entry name" value="SGNH_hydro_sf"/>
</dbReference>
<accession>A0A927GTE6</accession>
<protein>
    <submittedName>
        <fullName evidence="8">Family 43 glycosylhydrolase</fullName>
    </submittedName>
</protein>